<protein>
    <submittedName>
        <fullName evidence="5">Unannotated protein</fullName>
    </submittedName>
</protein>
<name>A0A6J6E5N3_9ZZZZ</name>
<feature type="compositionally biased region" description="Basic and acidic residues" evidence="4">
    <location>
        <begin position="113"/>
        <end position="146"/>
    </location>
</feature>
<evidence type="ECO:0000256" key="1">
    <source>
        <dbReference type="ARBA" id="ARBA00011028"/>
    </source>
</evidence>
<organism evidence="5">
    <name type="scientific">freshwater metagenome</name>
    <dbReference type="NCBI Taxonomy" id="449393"/>
    <lineage>
        <taxon>unclassified sequences</taxon>
        <taxon>metagenomes</taxon>
        <taxon>ecological metagenomes</taxon>
    </lineage>
</organism>
<accession>A0A6J6E5N3</accession>
<sequence length="320" mass="34217">MKKLLIVLLLLISACSSTTESSNAELPTITTGAFPIAWLSSELSAGCATVNDLTPAGGDVHDLELTPSQTASVVDADLVITATGFQSALDDAVANTSAPVLDLMTIVNPISGHSHDHDHGHSHESESGHSHESESGHSHEMDADGSKKSEILDPHFWLDPNRMIVAAAAIRDELSKLSDECRDNALENFANLEASLIQLDMDYQNGLRQCSSNTLVVSHEAFGYLGDVYELEQIAVTGLDPESEPSAARITEIINLAKEQKVSAVFTESSANPAVADILANELKVGVLPLNPIELKPASLDYLGEMQENLRNLIKGLDCK</sequence>
<dbReference type="Gene3D" id="3.40.50.1980">
    <property type="entry name" value="Nitrogenase molybdenum iron protein domain"/>
    <property type="match status" value="2"/>
</dbReference>
<dbReference type="InterPro" id="IPR050492">
    <property type="entry name" value="Bact_metal-bind_prot9"/>
</dbReference>
<dbReference type="GO" id="GO:0046872">
    <property type="term" value="F:metal ion binding"/>
    <property type="evidence" value="ECO:0007669"/>
    <property type="project" value="InterPro"/>
</dbReference>
<dbReference type="SUPFAM" id="SSF53807">
    <property type="entry name" value="Helical backbone' metal receptor"/>
    <property type="match status" value="1"/>
</dbReference>
<reference evidence="5" key="1">
    <citation type="submission" date="2020-05" db="EMBL/GenBank/DDBJ databases">
        <authorList>
            <person name="Chiriac C."/>
            <person name="Salcher M."/>
            <person name="Ghai R."/>
            <person name="Kavagutti S V."/>
        </authorList>
    </citation>
    <scope>NUCLEOTIDE SEQUENCE</scope>
</reference>
<feature type="region of interest" description="Disordered" evidence="4">
    <location>
        <begin position="111"/>
        <end position="146"/>
    </location>
</feature>
<gene>
    <name evidence="5" type="ORF">UFOPK1726_00319</name>
</gene>
<dbReference type="InterPro" id="IPR006127">
    <property type="entry name" value="ZnuA-like"/>
</dbReference>
<proteinExistence type="inferred from homology"/>
<dbReference type="AlphaFoldDB" id="A0A6J6E5N3"/>
<dbReference type="GO" id="GO:0030001">
    <property type="term" value="P:metal ion transport"/>
    <property type="evidence" value="ECO:0007669"/>
    <property type="project" value="InterPro"/>
</dbReference>
<dbReference type="EMBL" id="CAEZTT010000022">
    <property type="protein sequence ID" value="CAB4571651.1"/>
    <property type="molecule type" value="Genomic_DNA"/>
</dbReference>
<evidence type="ECO:0000313" key="5">
    <source>
        <dbReference type="EMBL" id="CAB4571651.1"/>
    </source>
</evidence>
<dbReference type="PROSITE" id="PS51257">
    <property type="entry name" value="PROKAR_LIPOPROTEIN"/>
    <property type="match status" value="1"/>
</dbReference>
<dbReference type="PANTHER" id="PTHR42953:SF3">
    <property type="entry name" value="HIGH-AFFINITY ZINC UPTAKE SYSTEM PROTEIN ZNUA"/>
    <property type="match status" value="1"/>
</dbReference>
<keyword evidence="3" id="KW-0732">Signal</keyword>
<dbReference type="PANTHER" id="PTHR42953">
    <property type="entry name" value="HIGH-AFFINITY ZINC UPTAKE SYSTEM PROTEIN ZNUA-RELATED"/>
    <property type="match status" value="1"/>
</dbReference>
<evidence type="ECO:0000256" key="2">
    <source>
        <dbReference type="ARBA" id="ARBA00022448"/>
    </source>
</evidence>
<comment type="similarity">
    <text evidence="1">Belongs to the bacterial solute-binding protein 9 family.</text>
</comment>
<evidence type="ECO:0000256" key="3">
    <source>
        <dbReference type="ARBA" id="ARBA00022729"/>
    </source>
</evidence>
<keyword evidence="2" id="KW-0813">Transport</keyword>
<evidence type="ECO:0000256" key="4">
    <source>
        <dbReference type="SAM" id="MobiDB-lite"/>
    </source>
</evidence>
<dbReference type="Pfam" id="PF01297">
    <property type="entry name" value="ZnuA"/>
    <property type="match status" value="1"/>
</dbReference>